<dbReference type="Proteomes" id="UP000521943">
    <property type="component" value="Unassembled WGS sequence"/>
</dbReference>
<dbReference type="EMBL" id="JACGCI010000026">
    <property type="protein sequence ID" value="KAF6756389.1"/>
    <property type="molecule type" value="Genomic_DNA"/>
</dbReference>
<protein>
    <submittedName>
        <fullName evidence="1">Uncharacterized protein</fullName>
    </submittedName>
</protein>
<accession>A0A8H6I1N5</accession>
<dbReference type="AlphaFoldDB" id="A0A8H6I1N5"/>
<organism evidence="1 2">
    <name type="scientific">Ephemerocybe angulata</name>
    <dbReference type="NCBI Taxonomy" id="980116"/>
    <lineage>
        <taxon>Eukaryota</taxon>
        <taxon>Fungi</taxon>
        <taxon>Dikarya</taxon>
        <taxon>Basidiomycota</taxon>
        <taxon>Agaricomycotina</taxon>
        <taxon>Agaricomycetes</taxon>
        <taxon>Agaricomycetidae</taxon>
        <taxon>Agaricales</taxon>
        <taxon>Agaricineae</taxon>
        <taxon>Psathyrellaceae</taxon>
        <taxon>Ephemerocybe</taxon>
    </lineage>
</organism>
<comment type="caution">
    <text evidence="1">The sequence shown here is derived from an EMBL/GenBank/DDBJ whole genome shotgun (WGS) entry which is preliminary data.</text>
</comment>
<keyword evidence="2" id="KW-1185">Reference proteome</keyword>
<evidence type="ECO:0000313" key="2">
    <source>
        <dbReference type="Proteomes" id="UP000521943"/>
    </source>
</evidence>
<sequence length="226" mass="25251">MRRRRKTLRTIHSHRRKRAVIHLSVITVTKPLLEAVGQGESSSCTWQELVQYFCTTKVQTDGCSYFQTPRAAIANKQAESDNWGTRKVPMMSYPALFSKASSGGRLSSKVATSRQIDVVFVLGEGPSTHMEEDHRRGGEYRRREGLPINFWLGSTSLSDSKTVSTARTAQRPGRDERTECIQVDWNAISARNLVVARQSKFRVVGVLQIPLGSLGAVSLGEYPECH</sequence>
<gene>
    <name evidence="1" type="ORF">DFP72DRAFT_846700</name>
</gene>
<reference evidence="1 2" key="1">
    <citation type="submission" date="2020-07" db="EMBL/GenBank/DDBJ databases">
        <title>Comparative genomics of pyrophilous fungi reveals a link between fire events and developmental genes.</title>
        <authorList>
            <consortium name="DOE Joint Genome Institute"/>
            <person name="Steindorff A.S."/>
            <person name="Carver A."/>
            <person name="Calhoun S."/>
            <person name="Stillman K."/>
            <person name="Liu H."/>
            <person name="Lipzen A."/>
            <person name="Pangilinan J."/>
            <person name="Labutti K."/>
            <person name="Bruns T.D."/>
            <person name="Grigoriev I.V."/>
        </authorList>
    </citation>
    <scope>NUCLEOTIDE SEQUENCE [LARGE SCALE GENOMIC DNA]</scope>
    <source>
        <strain evidence="1 2">CBS 144469</strain>
    </source>
</reference>
<evidence type="ECO:0000313" key="1">
    <source>
        <dbReference type="EMBL" id="KAF6756389.1"/>
    </source>
</evidence>
<name>A0A8H6I1N5_9AGAR</name>
<proteinExistence type="predicted"/>